<sequence length="625" mass="64518">MPHSIALHAARAALVALALTGCVGIIGGDPSISPGDGPPDVPPGTDGGVWNETPDAWAPPGAIYPFATVGTRCESGATREYLVLSSQPPDCSAHAAAFTTDDPARFVRIALPGTPSFQASATLCADGACAPSTLSVNVSSGDAGATGDWIAVVGGRQRGGTIEATRCDYDAFLPSVEDAPVGDVALREIALYQGVKVTIARDGQAVTPNAPIVANRGGLLRVFIAPRSGYVPRELVARVQLGDAPPIEARARLVDFSRDDSLESTFNLSIPPAALTPDVPISVGVYDPAARCGGGSPDVAPARFPAAGTALLPARSMGGTFRIVLVPVRYTADGSGRLPDTSATNVQRFADEVMRLFPVEGVDVTVRARALDWPNTIGADGSGWSALLNECGNQRAADGAPSDTYYYCLFSPSGSFGDFCGRGCVAGLGFVPGPQDDRARVSIGLGYSGTQGTFVHEVGHTLGRPHAPCGGVAGPDPSFPYAGGSIGSWGYDILSGQLKDPAQHADILGYCDPTWISDYNYGQIFDRIRAVRGTRAIVAGQPQTYATIVVDVDGSLSWGSEVELQLSPQGDALRATWSDASGASESVDAVFAQVDHVDGGIVYVPLPSAAATRVTLPGLGALDVR</sequence>
<name>A0A0F6SD99_9BACT</name>
<organism evidence="1 2">
    <name type="scientific">Sandaracinus amylolyticus</name>
    <dbReference type="NCBI Taxonomy" id="927083"/>
    <lineage>
        <taxon>Bacteria</taxon>
        <taxon>Pseudomonadati</taxon>
        <taxon>Myxococcota</taxon>
        <taxon>Polyangia</taxon>
        <taxon>Polyangiales</taxon>
        <taxon>Sandaracinaceae</taxon>
        <taxon>Sandaracinus</taxon>
    </lineage>
</organism>
<dbReference type="STRING" id="927083.DB32_000223"/>
<keyword evidence="2" id="KW-1185">Reference proteome</keyword>
<evidence type="ECO:0000313" key="1">
    <source>
        <dbReference type="EMBL" id="AKF03074.1"/>
    </source>
</evidence>
<dbReference type="EMBL" id="CP011125">
    <property type="protein sequence ID" value="AKF03074.1"/>
    <property type="molecule type" value="Genomic_DNA"/>
</dbReference>
<dbReference type="SUPFAM" id="SSF55486">
    <property type="entry name" value="Metalloproteases ('zincins'), catalytic domain"/>
    <property type="match status" value="1"/>
</dbReference>
<accession>A0A0F6SD99</accession>
<dbReference type="Pfam" id="PF10462">
    <property type="entry name" value="Peptidase_M66"/>
    <property type="match status" value="1"/>
</dbReference>
<protein>
    <submittedName>
        <fullName evidence="1">Uncharacterized protein</fullName>
    </submittedName>
</protein>
<dbReference type="AlphaFoldDB" id="A0A0F6SD99"/>
<evidence type="ECO:0000313" key="2">
    <source>
        <dbReference type="Proteomes" id="UP000034883"/>
    </source>
</evidence>
<gene>
    <name evidence="1" type="ORF">DB32_000223</name>
</gene>
<dbReference type="Proteomes" id="UP000034883">
    <property type="component" value="Chromosome"/>
</dbReference>
<dbReference type="KEGG" id="samy:DB32_000223"/>
<reference evidence="1 2" key="1">
    <citation type="submission" date="2015-03" db="EMBL/GenBank/DDBJ databases">
        <title>Genome assembly of Sandaracinus amylolyticus DSM 53668.</title>
        <authorList>
            <person name="Sharma G."/>
            <person name="Subramanian S."/>
        </authorList>
    </citation>
    <scope>NUCLEOTIDE SEQUENCE [LARGE SCALE GENOMIC DNA]</scope>
    <source>
        <strain evidence="1 2">DSM 53668</strain>
    </source>
</reference>
<proteinExistence type="predicted"/>